<evidence type="ECO:0000313" key="5">
    <source>
        <dbReference type="Proteomes" id="UP000398389"/>
    </source>
</evidence>
<evidence type="ECO:0000256" key="2">
    <source>
        <dbReference type="ARBA" id="ARBA00023242"/>
    </source>
</evidence>
<keyword evidence="2" id="KW-0539">Nucleus</keyword>
<feature type="compositionally biased region" description="Low complexity" evidence="3">
    <location>
        <begin position="573"/>
        <end position="593"/>
    </location>
</feature>
<organism evidence="4 5">
    <name type="scientific">Magnusiomyces paraingens</name>
    <dbReference type="NCBI Taxonomy" id="2606893"/>
    <lineage>
        <taxon>Eukaryota</taxon>
        <taxon>Fungi</taxon>
        <taxon>Dikarya</taxon>
        <taxon>Ascomycota</taxon>
        <taxon>Saccharomycotina</taxon>
        <taxon>Dipodascomycetes</taxon>
        <taxon>Dipodascales</taxon>
        <taxon>Dipodascaceae</taxon>
        <taxon>Magnusiomyces</taxon>
    </lineage>
</organism>
<evidence type="ECO:0000313" key="4">
    <source>
        <dbReference type="EMBL" id="VVT45732.1"/>
    </source>
</evidence>
<dbReference type="GeneID" id="43579686"/>
<evidence type="ECO:0008006" key="6">
    <source>
        <dbReference type="Google" id="ProtNLM"/>
    </source>
</evidence>
<dbReference type="PANTHER" id="PTHR31001">
    <property type="entry name" value="UNCHARACTERIZED TRANSCRIPTIONAL REGULATORY PROTEIN"/>
    <property type="match status" value="1"/>
</dbReference>
<feature type="compositionally biased region" description="Pro residues" evidence="3">
    <location>
        <begin position="60"/>
        <end position="70"/>
    </location>
</feature>
<dbReference type="CDD" id="cd12148">
    <property type="entry name" value="fungal_TF_MHR"/>
    <property type="match status" value="1"/>
</dbReference>
<dbReference type="RefSeq" id="XP_031851477.1">
    <property type="nucleotide sequence ID" value="XM_031995586.1"/>
</dbReference>
<comment type="subcellular location">
    <subcellularLocation>
        <location evidence="1">Nucleus</location>
    </subcellularLocation>
</comment>
<proteinExistence type="predicted"/>
<gene>
    <name evidence="4" type="ORF">SAPINGB_P000863</name>
</gene>
<reference evidence="4 5" key="1">
    <citation type="submission" date="2019-09" db="EMBL/GenBank/DDBJ databases">
        <authorList>
            <person name="Brejova B."/>
        </authorList>
    </citation>
    <scope>NUCLEOTIDE SEQUENCE [LARGE SCALE GENOMIC DNA]</scope>
</reference>
<dbReference type="Proteomes" id="UP000398389">
    <property type="component" value="Unassembled WGS sequence"/>
</dbReference>
<protein>
    <recommendedName>
        <fullName evidence="6">Transcription factor domain-containing protein</fullName>
    </recommendedName>
</protein>
<dbReference type="PANTHER" id="PTHR31001:SF90">
    <property type="entry name" value="CENTROMERE DNA-BINDING PROTEIN COMPLEX CBF3 SUBUNIT B"/>
    <property type="match status" value="1"/>
</dbReference>
<name>A0A5E8B4I4_9ASCO</name>
<evidence type="ECO:0000256" key="3">
    <source>
        <dbReference type="SAM" id="MobiDB-lite"/>
    </source>
</evidence>
<feature type="region of interest" description="Disordered" evidence="3">
    <location>
        <begin position="573"/>
        <end position="600"/>
    </location>
</feature>
<dbReference type="InterPro" id="IPR050613">
    <property type="entry name" value="Sec_Metabolite_Reg"/>
</dbReference>
<dbReference type="AlphaFoldDB" id="A0A5E8B4I4"/>
<feature type="region of interest" description="Disordered" evidence="3">
    <location>
        <begin position="49"/>
        <end position="78"/>
    </location>
</feature>
<accession>A0A5E8B4I4</accession>
<sequence>MAQTKSVAVADMESQRHAHICDHKQPCGQCILRGFKDQCQYEVSNRWGYSNDPHESPEQTPTPTPTPTPIPTSVTTLPSISSDSIPNVKFINTFSSTSVSSTLSTCAVIPSIIPESGSTSISPTESTWNGSSSSGSRGVLMYPHNGFPNDYNFKHNQSLQFSKENRKYSTLDSNNRSLPYPAKLSSSSQLPSNLIEITNSPISQQDGEFLINETRRLCSFLPVMNWDKIYQTFQEWNKLDITPPGSNCDLLSMLMVISIGCKISSHNNLANPIFFQQWIDNLIGEASKELYYYYPPSFYGMNDITAYLLSASYLCYDDTDHIGISWTKMTMITASLQRLGYRFNINDQQNIINTVWLRYFKGTEKLIAFSMRTQSLLNSTLFPHILEASSADGTFPSVRLSLFEAIDNILENIYSVRHLVHPRNLSKYENLVRKIGTDFANTFTPQQLQDPKIKYQILTIQSLCNSIILLIYRPYIITIPDTTVETEIFRRKGTSAAIGTIETMIQFLEGDPATFKIYKWFSWVDILMGAFEACVLLILDHNTRQKLSISPDQSYMIQRFAIRLFKCQDASTRSSGNSAKSSSSTSQASPQQSNDGCPQAPEKNSIESVCWNCTDFNWRVNLVEKCRIHFMRLSTGELSRPAKAATILTAMLGNMKVTQVPKLFGPFTKALEGSSRYIIAQYDESFFAKVGSERSIEFNQRIGLAINDTMTF</sequence>
<dbReference type="GO" id="GO:0005634">
    <property type="term" value="C:nucleus"/>
    <property type="evidence" value="ECO:0007669"/>
    <property type="project" value="UniProtKB-SubCell"/>
</dbReference>
<keyword evidence="5" id="KW-1185">Reference proteome</keyword>
<dbReference type="EMBL" id="CABVLU010000001">
    <property type="protein sequence ID" value="VVT45732.1"/>
    <property type="molecule type" value="Genomic_DNA"/>
</dbReference>
<evidence type="ECO:0000256" key="1">
    <source>
        <dbReference type="ARBA" id="ARBA00004123"/>
    </source>
</evidence>